<dbReference type="PANTHER" id="PTHR10696:SF21">
    <property type="entry name" value="TAUD_TFDA-LIKE DOMAIN-CONTAINING PROTEIN"/>
    <property type="match status" value="1"/>
</dbReference>
<dbReference type="Proteomes" id="UP000275408">
    <property type="component" value="Unassembled WGS sequence"/>
</dbReference>
<protein>
    <submittedName>
        <fullName evidence="2">Uncharacterized protein</fullName>
    </submittedName>
</protein>
<proteinExistence type="predicted"/>
<dbReference type="SUPFAM" id="SSF51197">
    <property type="entry name" value="Clavaminate synthase-like"/>
    <property type="match status" value="1"/>
</dbReference>
<sequence length="264" mass="30180">MSIRVSTKIWGVRGGLKRANTVKNRHKSSLTEIIKICMKYIKENLADSPAILFRDLPAKTAEDFSIIAKATGEPALNYQGGTALRSKIDHRAEPDGKCGGETPLVKSNEILSKLDPELVRKFEEKEVLYVRFLPDKSHGGYLNWQHMFGTDNNTTIKKKECATKQGYNFRWNTKGDMHLEQNKPVFVRHPVTGVKTWFNQVYNHNNTHENSMPRFIGADTPDDKMPRHTLYGNGRDIEPEVLQHMRTYACDSVGMRCWFQVAAR</sequence>
<evidence type="ECO:0000313" key="2">
    <source>
        <dbReference type="EMBL" id="RMX56326.1"/>
    </source>
</evidence>
<evidence type="ECO:0000313" key="3">
    <source>
        <dbReference type="Proteomes" id="UP000275408"/>
    </source>
</evidence>
<dbReference type="GO" id="GO:0016491">
    <property type="term" value="F:oxidoreductase activity"/>
    <property type="evidence" value="ECO:0007669"/>
    <property type="project" value="UniProtKB-KW"/>
</dbReference>
<dbReference type="Gene3D" id="3.60.130.10">
    <property type="entry name" value="Clavaminate synthase-like"/>
    <property type="match status" value="2"/>
</dbReference>
<dbReference type="PANTHER" id="PTHR10696">
    <property type="entry name" value="GAMMA-BUTYROBETAINE HYDROXYLASE-RELATED"/>
    <property type="match status" value="1"/>
</dbReference>
<accession>A0A3M6URM4</accession>
<organism evidence="2 3">
    <name type="scientific">Pocillopora damicornis</name>
    <name type="common">Cauliflower coral</name>
    <name type="synonym">Millepora damicornis</name>
    <dbReference type="NCBI Taxonomy" id="46731"/>
    <lineage>
        <taxon>Eukaryota</taxon>
        <taxon>Metazoa</taxon>
        <taxon>Cnidaria</taxon>
        <taxon>Anthozoa</taxon>
        <taxon>Hexacorallia</taxon>
        <taxon>Scleractinia</taxon>
        <taxon>Astrocoeniina</taxon>
        <taxon>Pocilloporidae</taxon>
        <taxon>Pocillopora</taxon>
    </lineage>
</organism>
<dbReference type="EMBL" id="RCHS01000867">
    <property type="protein sequence ID" value="RMX56326.1"/>
    <property type="molecule type" value="Genomic_DNA"/>
</dbReference>
<reference evidence="2 3" key="1">
    <citation type="journal article" date="2018" name="Sci. Rep.">
        <title>Comparative analysis of the Pocillopora damicornis genome highlights role of immune system in coral evolution.</title>
        <authorList>
            <person name="Cunning R."/>
            <person name="Bay R.A."/>
            <person name="Gillette P."/>
            <person name="Baker A.C."/>
            <person name="Traylor-Knowles N."/>
        </authorList>
    </citation>
    <scope>NUCLEOTIDE SEQUENCE [LARGE SCALE GENOMIC DNA]</scope>
    <source>
        <strain evidence="2">RSMAS</strain>
        <tissue evidence="2">Whole animal</tissue>
    </source>
</reference>
<dbReference type="InterPro" id="IPR042098">
    <property type="entry name" value="TauD-like_sf"/>
</dbReference>
<comment type="caution">
    <text evidence="2">The sequence shown here is derived from an EMBL/GenBank/DDBJ whole genome shotgun (WGS) entry which is preliminary data.</text>
</comment>
<dbReference type="AlphaFoldDB" id="A0A3M6URM4"/>
<dbReference type="OrthoDB" id="408743at2759"/>
<keyword evidence="1" id="KW-0560">Oxidoreductase</keyword>
<gene>
    <name evidence="2" type="ORF">pdam_00019259</name>
</gene>
<keyword evidence="3" id="KW-1185">Reference proteome</keyword>
<dbReference type="InterPro" id="IPR050411">
    <property type="entry name" value="AlphaKG_dependent_hydroxylases"/>
</dbReference>
<evidence type="ECO:0000256" key="1">
    <source>
        <dbReference type="ARBA" id="ARBA00023002"/>
    </source>
</evidence>
<name>A0A3M6URM4_POCDA</name>